<keyword evidence="6" id="KW-1185">Reference proteome</keyword>
<dbReference type="PRINTS" id="PR02106">
    <property type="entry name" value="INTSUBUNIT10"/>
</dbReference>
<comment type="subcellular location">
    <subcellularLocation>
        <location evidence="1">Nucleus</location>
    </subcellularLocation>
</comment>
<evidence type="ECO:0000313" key="5">
    <source>
        <dbReference type="EnsemblMetazoa" id="XP_038072808.1"/>
    </source>
</evidence>
<evidence type="ECO:0000256" key="4">
    <source>
        <dbReference type="ARBA" id="ARBA00023242"/>
    </source>
</evidence>
<evidence type="ECO:0000256" key="1">
    <source>
        <dbReference type="ARBA" id="ARBA00004123"/>
    </source>
</evidence>
<dbReference type="Pfam" id="PF21045">
    <property type="entry name" value="INT10"/>
    <property type="match status" value="1"/>
</dbReference>
<dbReference type="AlphaFoldDB" id="A0A914B9F4"/>
<dbReference type="RefSeq" id="XP_038072808.1">
    <property type="nucleotide sequence ID" value="XM_038216880.1"/>
</dbReference>
<dbReference type="Proteomes" id="UP000887568">
    <property type="component" value="Unplaced"/>
</dbReference>
<sequence length="408" mass="46479">MSNVSDSKSSDSYGPKWLVEKAQKCLKNDPDSAKALLITARTLHPQDFGVQFEAYCIEKSVRNTRPASLLLLEMFEQFKQEAALWKELQIVTSALKSHTEDEYGLFLQEVFASLPDKAQFDVLLLSADHCNNILEKCQLKLLLINRFPDAIAEHGVPLVDMLLDAEKNEGEKLATNRFRRVMVCEVLPIICASKKVNCQPKQYHKWLQKSVEFYTNYATQPAWKQADQKGAKGPVTPLMSPQAGKGQGFGFGELTQPWERLHQLLVMIAEKCGWDAKFVPDEERPFTVNWLHINEHYSRAKTSEAANIRKPVFYSTMVLFLQAVHGFMSAVDPEQFTGSSPSSSHQPLLVLLEDLECKRRVKKHHKHAHKKRKLDGGEKENSVVSQTVFNTMYNCSMFAWWFLKVLGC</sequence>
<dbReference type="InterPro" id="IPR026164">
    <property type="entry name" value="Int_cplx_su10"/>
</dbReference>
<evidence type="ECO:0000256" key="3">
    <source>
        <dbReference type="ARBA" id="ARBA00016811"/>
    </source>
</evidence>
<dbReference type="PANTHER" id="PTHR16055:SF2">
    <property type="entry name" value="INTEGRATOR COMPLEX SUBUNIT 10"/>
    <property type="match status" value="1"/>
</dbReference>
<reference evidence="5" key="1">
    <citation type="submission" date="2022-11" db="UniProtKB">
        <authorList>
            <consortium name="EnsemblMetazoa"/>
        </authorList>
    </citation>
    <scope>IDENTIFICATION</scope>
</reference>
<evidence type="ECO:0000313" key="6">
    <source>
        <dbReference type="Proteomes" id="UP000887568"/>
    </source>
</evidence>
<accession>A0A914B9F4</accession>
<dbReference type="EnsemblMetazoa" id="XM_038216880.1">
    <property type="protein sequence ID" value="XP_038072808.1"/>
    <property type="gene ID" value="LOC119741173"/>
</dbReference>
<dbReference type="GO" id="GO:0032039">
    <property type="term" value="C:integrator complex"/>
    <property type="evidence" value="ECO:0007669"/>
    <property type="project" value="InterPro"/>
</dbReference>
<dbReference type="OMA" id="HTEDEYG"/>
<dbReference type="PANTHER" id="PTHR16055">
    <property type="entry name" value="INTEGRATOR COMPLEX SUBUNIT 10"/>
    <property type="match status" value="1"/>
</dbReference>
<keyword evidence="4" id="KW-0539">Nucleus</keyword>
<dbReference type="OrthoDB" id="18145at2759"/>
<dbReference type="GO" id="GO:0016180">
    <property type="term" value="P:snRNA processing"/>
    <property type="evidence" value="ECO:0007669"/>
    <property type="project" value="InterPro"/>
</dbReference>
<evidence type="ECO:0000256" key="2">
    <source>
        <dbReference type="ARBA" id="ARBA00010391"/>
    </source>
</evidence>
<organism evidence="5 6">
    <name type="scientific">Patiria miniata</name>
    <name type="common">Bat star</name>
    <name type="synonym">Asterina miniata</name>
    <dbReference type="NCBI Taxonomy" id="46514"/>
    <lineage>
        <taxon>Eukaryota</taxon>
        <taxon>Metazoa</taxon>
        <taxon>Echinodermata</taxon>
        <taxon>Eleutherozoa</taxon>
        <taxon>Asterozoa</taxon>
        <taxon>Asteroidea</taxon>
        <taxon>Valvatacea</taxon>
        <taxon>Valvatida</taxon>
        <taxon>Asterinidae</taxon>
        <taxon>Patiria</taxon>
    </lineage>
</organism>
<dbReference type="CTD" id="55174"/>
<dbReference type="GeneID" id="119741173"/>
<comment type="similarity">
    <text evidence="2">Belongs to the Integrator subunit 10 family.</text>
</comment>
<protein>
    <recommendedName>
        <fullName evidence="3">Integrator complex subunit 10</fullName>
    </recommendedName>
</protein>
<name>A0A914B9F4_PATMI</name>
<proteinExistence type="inferred from homology"/>